<feature type="region of interest" description="Disordered" evidence="3">
    <location>
        <begin position="801"/>
        <end position="850"/>
    </location>
</feature>
<dbReference type="InterPro" id="IPR001375">
    <property type="entry name" value="Peptidase_S9_cat"/>
</dbReference>
<proteinExistence type="predicted"/>
<feature type="region of interest" description="Disordered" evidence="3">
    <location>
        <begin position="1"/>
        <end position="21"/>
    </location>
</feature>
<protein>
    <submittedName>
        <fullName evidence="5">Prolyl oligopeptidase family serine peptidase</fullName>
    </submittedName>
</protein>
<evidence type="ECO:0000256" key="1">
    <source>
        <dbReference type="ARBA" id="ARBA00022801"/>
    </source>
</evidence>
<dbReference type="SUPFAM" id="SSF82171">
    <property type="entry name" value="DPP6 N-terminal domain-like"/>
    <property type="match status" value="1"/>
</dbReference>
<keyword evidence="1" id="KW-0378">Hydrolase</keyword>
<dbReference type="RefSeq" id="WP_221032586.1">
    <property type="nucleotide sequence ID" value="NZ_CP139781.1"/>
</dbReference>
<dbReference type="InterPro" id="IPR029058">
    <property type="entry name" value="AB_hydrolase_fold"/>
</dbReference>
<organism evidence="5 6">
    <name type="scientific">Actomonas aquatica</name>
    <dbReference type="NCBI Taxonomy" id="2866162"/>
    <lineage>
        <taxon>Bacteria</taxon>
        <taxon>Pseudomonadati</taxon>
        <taxon>Verrucomicrobiota</taxon>
        <taxon>Opitutia</taxon>
        <taxon>Opitutales</taxon>
        <taxon>Opitutaceae</taxon>
        <taxon>Actomonas</taxon>
    </lineage>
</organism>
<feature type="domain" description="Peptidase S9 prolyl oligopeptidase catalytic" evidence="4">
    <location>
        <begin position="617"/>
        <end position="787"/>
    </location>
</feature>
<gene>
    <name evidence="5" type="ORF">K1X11_013225</name>
</gene>
<keyword evidence="2" id="KW-0720">Serine protease</keyword>
<dbReference type="InterPro" id="IPR011042">
    <property type="entry name" value="6-blade_b-propeller_TolB-like"/>
</dbReference>
<dbReference type="Gene3D" id="2.120.10.30">
    <property type="entry name" value="TolB, C-terminal domain"/>
    <property type="match status" value="2"/>
</dbReference>
<accession>A0ABZ1C260</accession>
<keyword evidence="2" id="KW-0645">Protease</keyword>
<evidence type="ECO:0000256" key="3">
    <source>
        <dbReference type="SAM" id="MobiDB-lite"/>
    </source>
</evidence>
<dbReference type="PANTHER" id="PTHR42776:SF27">
    <property type="entry name" value="DIPEPTIDYL PEPTIDASE FAMILY MEMBER 6"/>
    <property type="match status" value="1"/>
</dbReference>
<name>A0ABZ1C260_9BACT</name>
<dbReference type="Gene3D" id="3.40.50.1820">
    <property type="entry name" value="alpha/beta hydrolase"/>
    <property type="match status" value="1"/>
</dbReference>
<keyword evidence="6" id="KW-1185">Reference proteome</keyword>
<dbReference type="EMBL" id="CP139781">
    <property type="protein sequence ID" value="WRQ85767.1"/>
    <property type="molecule type" value="Genomic_DNA"/>
</dbReference>
<feature type="compositionally biased region" description="Polar residues" evidence="3">
    <location>
        <begin position="1"/>
        <end position="10"/>
    </location>
</feature>
<reference evidence="5 6" key="1">
    <citation type="submission" date="2023-12" db="EMBL/GenBank/DDBJ databases">
        <title>Description of an unclassified Opitutus bacterium of Verrucomicrobiota.</title>
        <authorList>
            <person name="Zhang D.-F."/>
        </authorList>
    </citation>
    <scope>NUCLEOTIDE SEQUENCE [LARGE SCALE GENOMIC DNA]</scope>
    <source>
        <strain evidence="5 6">WL0086</strain>
    </source>
</reference>
<dbReference type="InterPro" id="IPR011659">
    <property type="entry name" value="WD40"/>
</dbReference>
<dbReference type="SUPFAM" id="SSF53474">
    <property type="entry name" value="alpha/beta-Hydrolases"/>
    <property type="match status" value="1"/>
</dbReference>
<evidence type="ECO:0000313" key="6">
    <source>
        <dbReference type="Proteomes" id="UP000738431"/>
    </source>
</evidence>
<dbReference type="Proteomes" id="UP000738431">
    <property type="component" value="Chromosome"/>
</dbReference>
<feature type="compositionally biased region" description="Pro residues" evidence="3">
    <location>
        <begin position="822"/>
        <end position="842"/>
    </location>
</feature>
<dbReference type="Pfam" id="PF07676">
    <property type="entry name" value="PD40"/>
    <property type="match status" value="1"/>
</dbReference>
<dbReference type="Pfam" id="PF00326">
    <property type="entry name" value="Peptidase_S9"/>
    <property type="match status" value="1"/>
</dbReference>
<evidence type="ECO:0000313" key="5">
    <source>
        <dbReference type="EMBL" id="WRQ85767.1"/>
    </source>
</evidence>
<sequence length="850" mass="93369">MVTSAWSTVAATEEAQPASPREISAGLRVSSSGLMLTPDGEWAVFSTTKGQGMVNLTTGKMANVKSGWTFNASTPVGSWDPAGEIFAFRNRREGRYALTLWPLGADPDSKEVREVFEFPRKLYPRLPPVWSPDGSVLYFVLNQNLPWPKSHPDDDNPPTSDNNVVLELSGDYDTDPKRRRFEKEYEEAYAESNRSLILALDVASGRVGLLAKGNDIDEIYLSPDGRSLAAMQVKRNSDEKLSGSWSQQYLGDVYLLATDDIPVSELPEIDLEGLEDRVAGWSDFRGERIDPVLTDVPTNNTNTFLPPFSMGTNGNPALVWSPDSHYIAYASVGRSSTGDVYLFEPSSGTVRNLTKDVALAEEGKGLGYGENLTHVYDSPRFGFLFNPLWMPDSKSLLAVGKSDVWSIPVAAGEAPRNLTADQPQETIRILPARNLREVALTDEGLAAIVTRQRLERLDTVWLLDPRTGENTLVAEMEVWTNLTLTTGRDVNTLVTTGQTAESAMNLRSVELTPGAEPRWLTTFNGQLAERRYPRSKQLAWTTPDGYKGFGLLYLPDEASPDNQVPLIFRGYPSENFSQVDERAEDGARFYDDSLHGLLSEGMAVLFADIPMSDTGVYENPSQQIADGVNAAMDAVLATGFVDEDRMGIMGASYGGIMVNVMLSRTNRFKAGASLAGLSNWVADYMGGGDVSGYYHEYGQGRFVKQLWEDPQRYVEASPIMNFDKIETPLLIVHGEYDRRVPVRHAWESFKALKHLNKNVIFARYLRKGHNTGIEAHRRVQGWFREHLLGGEAITAAADQGSFMFGGSATDGGEGEPEGGDPTPEPTTPGVPPAPPNTPPTPETEPSGTAR</sequence>
<evidence type="ECO:0000259" key="4">
    <source>
        <dbReference type="Pfam" id="PF00326"/>
    </source>
</evidence>
<dbReference type="PANTHER" id="PTHR42776">
    <property type="entry name" value="SERINE PEPTIDASE S9 FAMILY MEMBER"/>
    <property type="match status" value="1"/>
</dbReference>
<evidence type="ECO:0000256" key="2">
    <source>
        <dbReference type="ARBA" id="ARBA00022825"/>
    </source>
</evidence>